<organism evidence="1">
    <name type="scientific">Mesobuthus gibbosus</name>
    <name type="common">Mediterranean checkered scorpion</name>
    <name type="synonym">Buthus gibbosus</name>
    <dbReference type="NCBI Taxonomy" id="123226"/>
    <lineage>
        <taxon>Eukaryota</taxon>
        <taxon>Metazoa</taxon>
        <taxon>Ecdysozoa</taxon>
        <taxon>Arthropoda</taxon>
        <taxon>Chelicerata</taxon>
        <taxon>Arachnida</taxon>
        <taxon>Scorpiones</taxon>
        <taxon>Buthida</taxon>
        <taxon>Buthoidea</taxon>
        <taxon>Buthidae</taxon>
        <taxon>Mesobuthus</taxon>
    </lineage>
</organism>
<evidence type="ECO:0000313" key="1">
    <source>
        <dbReference type="EMBL" id="AHZ63110.1"/>
    </source>
</evidence>
<accession>A0A059UED3</accession>
<dbReference type="AlphaFoldDB" id="A0A059UED3"/>
<sequence>MMESLSCVGLSYALIEYIVNSDLSLFYPQLKSCLFLASCEECILDVESYCSFSPPNKSVAVKEHVLAACKIYVEGREGVIILDPGYHVGIPIVAMKDGLYPHKGWFVQSETPKSKKEYCYQLKGDYVHWTVRETRNGKEETWCNLIYIKKKFLSYISVSEKRNLVFNFRTLVARDEKQPVGGFYCNLEGDEKFTLFFKDYLGKRIEIKIPFGYFKGSRNNNEYESAIRKCAVQIKTNSALLVGMMTQLVEAYYDKEFMLPVNEINREIDED</sequence>
<dbReference type="EMBL" id="KF770801">
    <property type="protein sequence ID" value="AHZ63110.1"/>
    <property type="molecule type" value="mRNA"/>
</dbReference>
<proteinExistence type="evidence at transcript level"/>
<reference evidence="1" key="1">
    <citation type="journal article" date="2014" name="BMC Genomics">
        <title>The Mediterranean scorpion Mesobuthus gibbosus (Scorpiones, Buthidae): transcriptome analysis and organization of the genome encoding chlorotoxin-like peptides.</title>
        <authorList>
            <person name="Diego-Garcia E."/>
            <person name="Caliskan F."/>
            <person name="Tytgat J."/>
        </authorList>
    </citation>
    <scope>NUCLEOTIDE SEQUENCE</scope>
</reference>
<protein>
    <submittedName>
        <fullName evidence="1">Uncharacterized protein</fullName>
    </submittedName>
</protein>
<name>A0A059UED3_MESGB</name>